<proteinExistence type="predicted"/>
<evidence type="ECO:0000313" key="1">
    <source>
        <dbReference type="EMBL" id="MFC0271913.1"/>
    </source>
</evidence>
<dbReference type="Proteomes" id="UP001589854">
    <property type="component" value="Unassembled WGS sequence"/>
</dbReference>
<keyword evidence="2" id="KW-1185">Reference proteome</keyword>
<evidence type="ECO:0008006" key="3">
    <source>
        <dbReference type="Google" id="ProtNLM"/>
    </source>
</evidence>
<protein>
    <recommendedName>
        <fullName evidence="3">Spore coat protein</fullName>
    </recommendedName>
</protein>
<name>A0ABV6GDZ8_9BACI</name>
<accession>A0ABV6GDZ8</accession>
<comment type="caution">
    <text evidence="1">The sequence shown here is derived from an EMBL/GenBank/DDBJ whole genome shotgun (WGS) entry which is preliminary data.</text>
</comment>
<dbReference type="EMBL" id="JBHLVO010000007">
    <property type="protein sequence ID" value="MFC0271913.1"/>
    <property type="molecule type" value="Genomic_DNA"/>
</dbReference>
<organism evidence="1 2">
    <name type="scientific">Metabacillus herbersteinensis</name>
    <dbReference type="NCBI Taxonomy" id="283816"/>
    <lineage>
        <taxon>Bacteria</taxon>
        <taxon>Bacillati</taxon>
        <taxon>Bacillota</taxon>
        <taxon>Bacilli</taxon>
        <taxon>Bacillales</taxon>
        <taxon>Bacillaceae</taxon>
        <taxon>Metabacillus</taxon>
    </lineage>
</organism>
<dbReference type="RefSeq" id="WP_378933683.1">
    <property type="nucleotide sequence ID" value="NZ_JBHLVO010000007.1"/>
</dbReference>
<evidence type="ECO:0000313" key="2">
    <source>
        <dbReference type="Proteomes" id="UP001589854"/>
    </source>
</evidence>
<gene>
    <name evidence="1" type="ORF">ACFFIX_10665</name>
</gene>
<sequence>MGFKKKKSFDDCGCKNDHHDKCSGCACDQLRDVTPGTTVFLTIDGVASGPYTFASFCEDDCCVTLITGAGITPSGAVFIVDCNQIDAVTFSPSP</sequence>
<reference evidence="1 2" key="1">
    <citation type="submission" date="2024-09" db="EMBL/GenBank/DDBJ databases">
        <authorList>
            <person name="Sun Q."/>
            <person name="Mori K."/>
        </authorList>
    </citation>
    <scope>NUCLEOTIDE SEQUENCE [LARGE SCALE GENOMIC DNA]</scope>
    <source>
        <strain evidence="1 2">CCM 7228</strain>
    </source>
</reference>